<evidence type="ECO:0000313" key="2">
    <source>
        <dbReference type="Proteomes" id="UP000237105"/>
    </source>
</evidence>
<protein>
    <submittedName>
        <fullName evidence="1">Uncharacterized protein</fullName>
    </submittedName>
</protein>
<accession>A0A2P5E0K7</accession>
<evidence type="ECO:0000313" key="1">
    <source>
        <dbReference type="EMBL" id="PON79057.1"/>
    </source>
</evidence>
<dbReference type="Proteomes" id="UP000237105">
    <property type="component" value="Unassembled WGS sequence"/>
</dbReference>
<comment type="caution">
    <text evidence="1">The sequence shown here is derived from an EMBL/GenBank/DDBJ whole genome shotgun (WGS) entry which is preliminary data.</text>
</comment>
<proteinExistence type="predicted"/>
<name>A0A2P5E0K7_PARAD</name>
<organism evidence="1 2">
    <name type="scientific">Parasponia andersonii</name>
    <name type="common">Sponia andersonii</name>
    <dbReference type="NCBI Taxonomy" id="3476"/>
    <lineage>
        <taxon>Eukaryota</taxon>
        <taxon>Viridiplantae</taxon>
        <taxon>Streptophyta</taxon>
        <taxon>Embryophyta</taxon>
        <taxon>Tracheophyta</taxon>
        <taxon>Spermatophyta</taxon>
        <taxon>Magnoliopsida</taxon>
        <taxon>eudicotyledons</taxon>
        <taxon>Gunneridae</taxon>
        <taxon>Pentapetalae</taxon>
        <taxon>rosids</taxon>
        <taxon>fabids</taxon>
        <taxon>Rosales</taxon>
        <taxon>Cannabaceae</taxon>
        <taxon>Parasponia</taxon>
    </lineage>
</organism>
<sequence length="79" mass="8833">MGEISSSSQGATVCDAQADIPRNSRQEYYERDFVEFQTPIVLEDPFPGCSLEIPKPGAICMLYIATFALWTGFQPPLTW</sequence>
<dbReference type="OrthoDB" id="10270406at2759"/>
<dbReference type="EMBL" id="JXTB01000006">
    <property type="protein sequence ID" value="PON79057.1"/>
    <property type="molecule type" value="Genomic_DNA"/>
</dbReference>
<reference evidence="2" key="1">
    <citation type="submission" date="2016-06" db="EMBL/GenBank/DDBJ databases">
        <title>Parallel loss of symbiosis genes in relatives of nitrogen-fixing non-legume Parasponia.</title>
        <authorList>
            <person name="Van Velzen R."/>
            <person name="Holmer R."/>
            <person name="Bu F."/>
            <person name="Rutten L."/>
            <person name="Van Zeijl A."/>
            <person name="Liu W."/>
            <person name="Santuari L."/>
            <person name="Cao Q."/>
            <person name="Sharma T."/>
            <person name="Shen D."/>
            <person name="Roswanjaya Y."/>
            <person name="Wardhani T."/>
            <person name="Kalhor M.S."/>
            <person name="Jansen J."/>
            <person name="Van den Hoogen J."/>
            <person name="Gungor B."/>
            <person name="Hartog M."/>
            <person name="Hontelez J."/>
            <person name="Verver J."/>
            <person name="Yang W.-C."/>
            <person name="Schijlen E."/>
            <person name="Repin R."/>
            <person name="Schilthuizen M."/>
            <person name="Schranz E."/>
            <person name="Heidstra R."/>
            <person name="Miyata K."/>
            <person name="Fedorova E."/>
            <person name="Kohlen W."/>
            <person name="Bisseling T."/>
            <person name="Smit S."/>
            <person name="Geurts R."/>
        </authorList>
    </citation>
    <scope>NUCLEOTIDE SEQUENCE [LARGE SCALE GENOMIC DNA]</scope>
    <source>
        <strain evidence="2">cv. WU1-14</strain>
    </source>
</reference>
<dbReference type="AlphaFoldDB" id="A0A2P5E0K7"/>
<keyword evidence="2" id="KW-1185">Reference proteome</keyword>
<gene>
    <name evidence="1" type="ORF">PanWU01x14_015580</name>
</gene>